<organism evidence="2">
    <name type="scientific">marine sediment metagenome</name>
    <dbReference type="NCBI Taxonomy" id="412755"/>
    <lineage>
        <taxon>unclassified sequences</taxon>
        <taxon>metagenomes</taxon>
        <taxon>ecological metagenomes</taxon>
    </lineage>
</organism>
<keyword evidence="1" id="KW-1133">Transmembrane helix</keyword>
<sequence length="125" mass="13670">MKINFSWPTWVKIGILVAVLITAPYFIPFALEFVIVADLMGLEALVVFLAASGKYWWRAISLRLSALAQNLAETAALVAELYLFKPRVVLLHATVSGLCLILASSVILCLAVWIPPMILSAQLVS</sequence>
<keyword evidence="1" id="KW-0472">Membrane</keyword>
<keyword evidence="1" id="KW-0812">Transmembrane</keyword>
<feature type="transmembrane region" description="Helical" evidence="1">
    <location>
        <begin position="90"/>
        <end position="114"/>
    </location>
</feature>
<gene>
    <name evidence="2" type="ORF">LCGC14_0023870</name>
</gene>
<name>A0A0F9Z1H5_9ZZZZ</name>
<dbReference type="AlphaFoldDB" id="A0A0F9Z1H5"/>
<protein>
    <submittedName>
        <fullName evidence="2">Uncharacterized protein</fullName>
    </submittedName>
</protein>
<comment type="caution">
    <text evidence="2">The sequence shown here is derived from an EMBL/GenBank/DDBJ whole genome shotgun (WGS) entry which is preliminary data.</text>
</comment>
<evidence type="ECO:0000313" key="2">
    <source>
        <dbReference type="EMBL" id="KKO10904.1"/>
    </source>
</evidence>
<reference evidence="2" key="1">
    <citation type="journal article" date="2015" name="Nature">
        <title>Complex archaea that bridge the gap between prokaryotes and eukaryotes.</title>
        <authorList>
            <person name="Spang A."/>
            <person name="Saw J.H."/>
            <person name="Jorgensen S.L."/>
            <person name="Zaremba-Niedzwiedzka K."/>
            <person name="Martijn J."/>
            <person name="Lind A.E."/>
            <person name="van Eijk R."/>
            <person name="Schleper C."/>
            <person name="Guy L."/>
            <person name="Ettema T.J."/>
        </authorList>
    </citation>
    <scope>NUCLEOTIDE SEQUENCE</scope>
</reference>
<evidence type="ECO:0000256" key="1">
    <source>
        <dbReference type="SAM" id="Phobius"/>
    </source>
</evidence>
<proteinExistence type="predicted"/>
<dbReference type="EMBL" id="LAZR01000004">
    <property type="protein sequence ID" value="KKO10904.1"/>
    <property type="molecule type" value="Genomic_DNA"/>
</dbReference>
<accession>A0A0F9Z1H5</accession>
<feature type="transmembrane region" description="Helical" evidence="1">
    <location>
        <begin position="7"/>
        <end position="27"/>
    </location>
</feature>